<dbReference type="GO" id="GO:0000712">
    <property type="term" value="P:resolution of meiotic recombination intermediates"/>
    <property type="evidence" value="ECO:0007669"/>
    <property type="project" value="TreeGrafter"/>
</dbReference>
<dbReference type="GO" id="GO:0003684">
    <property type="term" value="F:damaged DNA binding"/>
    <property type="evidence" value="ECO:0007669"/>
    <property type="project" value="TreeGrafter"/>
</dbReference>
<dbReference type="InterPro" id="IPR010994">
    <property type="entry name" value="RuvA_2-like"/>
</dbReference>
<keyword evidence="3" id="KW-0227">DNA damage</keyword>
<keyword evidence="1" id="KW-0540">Nuclease</keyword>
<dbReference type="GO" id="GO:0000724">
    <property type="term" value="P:double-strand break repair via homologous recombination"/>
    <property type="evidence" value="ECO:0007669"/>
    <property type="project" value="TreeGrafter"/>
</dbReference>
<dbReference type="SMART" id="SM00891">
    <property type="entry name" value="ERCC4"/>
    <property type="match status" value="1"/>
</dbReference>
<keyword evidence="4" id="KW-0378">Hydrolase</keyword>
<dbReference type="Pfam" id="PF12826">
    <property type="entry name" value="HHH_2"/>
    <property type="match status" value="1"/>
</dbReference>
<dbReference type="InterPro" id="IPR006166">
    <property type="entry name" value="ERCC4_domain"/>
</dbReference>
<dbReference type="AlphaFoldDB" id="D9PK94"/>
<dbReference type="SUPFAM" id="SSF47781">
    <property type="entry name" value="RuvA domain 2-like"/>
    <property type="match status" value="1"/>
</dbReference>
<dbReference type="Gene3D" id="1.10.150.20">
    <property type="entry name" value="5' to 3' exonuclease, C-terminal subdomain"/>
    <property type="match status" value="1"/>
</dbReference>
<name>D9PK94_9ZZZZ</name>
<comment type="caution">
    <text evidence="9">The sequence shown here is derived from an EMBL/GenBank/DDBJ whole genome shotgun (WGS) entry which is preliminary data.</text>
</comment>
<dbReference type="Gene3D" id="3.40.50.10130">
    <property type="match status" value="1"/>
</dbReference>
<evidence type="ECO:0000256" key="4">
    <source>
        <dbReference type="ARBA" id="ARBA00022801"/>
    </source>
</evidence>
<dbReference type="GO" id="GO:0003697">
    <property type="term" value="F:single-stranded DNA binding"/>
    <property type="evidence" value="ECO:0007669"/>
    <property type="project" value="TreeGrafter"/>
</dbReference>
<organism evidence="9">
    <name type="scientific">sediment metagenome</name>
    <dbReference type="NCBI Taxonomy" id="749907"/>
    <lineage>
        <taxon>unclassified sequences</taxon>
        <taxon>metagenomes</taxon>
        <taxon>ecological metagenomes</taxon>
    </lineage>
</organism>
<dbReference type="InterPro" id="IPR003583">
    <property type="entry name" value="Hlx-hairpin-Hlx_DNA-bd_motif"/>
</dbReference>
<keyword evidence="6" id="KW-0234">DNA repair</keyword>
<dbReference type="PANTHER" id="PTHR10150">
    <property type="entry name" value="DNA REPAIR ENDONUCLEASE XPF"/>
    <property type="match status" value="1"/>
</dbReference>
<proteinExistence type="predicted"/>
<keyword evidence="5" id="KW-0238">DNA-binding</keyword>
<evidence type="ECO:0000256" key="5">
    <source>
        <dbReference type="ARBA" id="ARBA00023125"/>
    </source>
</evidence>
<evidence type="ECO:0000256" key="1">
    <source>
        <dbReference type="ARBA" id="ARBA00022722"/>
    </source>
</evidence>
<feature type="domain" description="Helix-hairpin-helix DNA-binding motif class 1" evidence="7">
    <location>
        <begin position="185"/>
        <end position="204"/>
    </location>
</feature>
<evidence type="ECO:0000256" key="3">
    <source>
        <dbReference type="ARBA" id="ARBA00022763"/>
    </source>
</evidence>
<keyword evidence="2" id="KW-0255">Endonuclease</keyword>
<dbReference type="SUPFAM" id="SSF52980">
    <property type="entry name" value="Restriction endonuclease-like"/>
    <property type="match status" value="1"/>
</dbReference>
<protein>
    <submittedName>
        <fullName evidence="9">ERCC4 domain protein</fullName>
    </submittedName>
</protein>
<dbReference type="GO" id="GO:0000014">
    <property type="term" value="F:single-stranded DNA endodeoxyribonuclease activity"/>
    <property type="evidence" value="ECO:0007669"/>
    <property type="project" value="TreeGrafter"/>
</dbReference>
<dbReference type="CDD" id="cd20075">
    <property type="entry name" value="XPF_nuclease_XPF_arch"/>
    <property type="match status" value="1"/>
</dbReference>
<dbReference type="Pfam" id="PF02732">
    <property type="entry name" value="ERCC4"/>
    <property type="match status" value="1"/>
</dbReference>
<evidence type="ECO:0000256" key="6">
    <source>
        <dbReference type="ARBA" id="ARBA00023204"/>
    </source>
</evidence>
<evidence type="ECO:0000256" key="2">
    <source>
        <dbReference type="ARBA" id="ARBA00022759"/>
    </source>
</evidence>
<dbReference type="PANTHER" id="PTHR10150:SF0">
    <property type="entry name" value="DNA REPAIR ENDONUCLEASE XPF"/>
    <property type="match status" value="1"/>
</dbReference>
<feature type="domain" description="Helix-hairpin-helix DNA-binding motif class 1" evidence="7">
    <location>
        <begin position="153"/>
        <end position="172"/>
    </location>
</feature>
<dbReference type="GO" id="GO:0000110">
    <property type="term" value="C:nucleotide-excision repair factor 1 complex"/>
    <property type="evidence" value="ECO:0007669"/>
    <property type="project" value="TreeGrafter"/>
</dbReference>
<evidence type="ECO:0000313" key="9">
    <source>
        <dbReference type="EMBL" id="EFK96020.1"/>
    </source>
</evidence>
<gene>
    <name evidence="9" type="ORF">LDC_1959</name>
</gene>
<accession>D9PK94</accession>
<evidence type="ECO:0000259" key="7">
    <source>
        <dbReference type="SMART" id="SM00278"/>
    </source>
</evidence>
<dbReference type="InterPro" id="IPR041663">
    <property type="entry name" value="DisA/LigA_HHH"/>
</dbReference>
<dbReference type="GO" id="GO:1901255">
    <property type="term" value="P:nucleotide-excision repair involved in interstrand cross-link repair"/>
    <property type="evidence" value="ECO:0007669"/>
    <property type="project" value="TreeGrafter"/>
</dbReference>
<evidence type="ECO:0000259" key="8">
    <source>
        <dbReference type="SMART" id="SM00891"/>
    </source>
</evidence>
<reference evidence="9" key="2">
    <citation type="journal article" date="2011" name="Microb. Ecol.">
        <title>Taxonomic and Functional Metagenomic Profiling of the Microbial Community in the Anoxic Sediment of a Sub-saline Shallow Lake (Laguna de Carrizo, Central Spain).</title>
        <authorList>
            <person name="Ferrer M."/>
            <person name="Guazzaroni M.E."/>
            <person name="Richter M."/>
            <person name="Garcia-Salamanca A."/>
            <person name="Yarza P."/>
            <person name="Suarez-Suarez A."/>
            <person name="Solano J."/>
            <person name="Alcaide M."/>
            <person name="van Dillewijn P."/>
            <person name="Molina-Henares M.A."/>
            <person name="Lopez-Cortes N."/>
            <person name="Al-Ramahi Y."/>
            <person name="Guerrero C."/>
            <person name="Acosta A."/>
            <person name="de Eugenio L.I."/>
            <person name="Martinez V."/>
            <person name="Marques S."/>
            <person name="Rojo F."/>
            <person name="Santero E."/>
            <person name="Genilloud O."/>
            <person name="Perez-Perez J."/>
            <person name="Rossello-Mora R."/>
            <person name="Ramos J.L."/>
        </authorList>
    </citation>
    <scope>NUCLEOTIDE SEQUENCE</scope>
</reference>
<reference evidence="9" key="1">
    <citation type="submission" date="2010-07" db="EMBL/GenBank/DDBJ databases">
        <authorList>
            <consortium name="CONSOLIDER consortium CSD2007-00005"/>
            <person name="Guazzaroni M.-E."/>
            <person name="Richter M."/>
            <person name="Garcia-Salamanca A."/>
            <person name="Yarza P."/>
            <person name="Ferrer M."/>
        </authorList>
    </citation>
    <scope>NUCLEOTIDE SEQUENCE</scope>
</reference>
<dbReference type="InterPro" id="IPR011335">
    <property type="entry name" value="Restrct_endonuc-II-like"/>
</dbReference>
<dbReference type="EMBL" id="ADZX01000588">
    <property type="protein sequence ID" value="EFK96020.1"/>
    <property type="molecule type" value="Genomic_DNA"/>
</dbReference>
<feature type="domain" description="ERCC4" evidence="8">
    <location>
        <begin position="2"/>
        <end position="82"/>
    </location>
</feature>
<dbReference type="SMART" id="SM00278">
    <property type="entry name" value="HhH1"/>
    <property type="match status" value="2"/>
</dbReference>
<sequence length="209" mass="23817">MKVIVDYREKASGIIDLLRCDGIQVEIRKVPYGDYVINNAITMERKTARDFLISLIDGRLFTQVSKMKKHCIHPTLLIEGNPFKTGLDFDEAAIRGAILSIQIIWYIPIIYSRQKEETKDIILMIGRQEEVYRDVVPLRGGYRPRRLKSRQLFLLQGLPRVGPTAAKRLLERFGSVANAVNAPIEDLIQVEGIGRVSAEKIREVLDIKS</sequence>